<keyword evidence="3" id="KW-1185">Reference proteome</keyword>
<dbReference type="AlphaFoldDB" id="A0A182Q3E9"/>
<protein>
    <submittedName>
        <fullName evidence="2">Uncharacterized protein</fullName>
    </submittedName>
</protein>
<feature type="region of interest" description="Disordered" evidence="1">
    <location>
        <begin position="140"/>
        <end position="166"/>
    </location>
</feature>
<dbReference type="EnsemblMetazoa" id="AFAF002303-RA">
    <property type="protein sequence ID" value="AFAF002303-PA"/>
    <property type="gene ID" value="AFAF002303"/>
</dbReference>
<feature type="compositionally biased region" description="Polar residues" evidence="1">
    <location>
        <begin position="1067"/>
        <end position="1076"/>
    </location>
</feature>
<dbReference type="Proteomes" id="UP000075886">
    <property type="component" value="Unassembled WGS sequence"/>
</dbReference>
<evidence type="ECO:0000313" key="2">
    <source>
        <dbReference type="EnsemblMetazoa" id="AFAF002303-PA"/>
    </source>
</evidence>
<accession>A0A182Q3E9</accession>
<name>A0A182Q3E9_9DIPT</name>
<dbReference type="VEuPathDB" id="VectorBase:AFAF002303"/>
<reference evidence="3" key="1">
    <citation type="submission" date="2014-01" db="EMBL/GenBank/DDBJ databases">
        <title>The Genome Sequence of Anopheles farauti FAR1 (V2).</title>
        <authorList>
            <consortium name="The Broad Institute Genomics Platform"/>
            <person name="Neafsey D.E."/>
            <person name="Besansky N."/>
            <person name="Howell P."/>
            <person name="Walton C."/>
            <person name="Young S.K."/>
            <person name="Zeng Q."/>
            <person name="Gargeya S."/>
            <person name="Fitzgerald M."/>
            <person name="Haas B."/>
            <person name="Abouelleil A."/>
            <person name="Allen A.W."/>
            <person name="Alvarado L."/>
            <person name="Arachchi H.M."/>
            <person name="Berlin A.M."/>
            <person name="Chapman S.B."/>
            <person name="Gainer-Dewar J."/>
            <person name="Goldberg J."/>
            <person name="Griggs A."/>
            <person name="Gujja S."/>
            <person name="Hansen M."/>
            <person name="Howarth C."/>
            <person name="Imamovic A."/>
            <person name="Ireland A."/>
            <person name="Larimer J."/>
            <person name="McCowan C."/>
            <person name="Murphy C."/>
            <person name="Pearson M."/>
            <person name="Poon T.W."/>
            <person name="Priest M."/>
            <person name="Roberts A."/>
            <person name="Saif S."/>
            <person name="Shea T."/>
            <person name="Sisk P."/>
            <person name="Sykes S."/>
            <person name="Wortman J."/>
            <person name="Nusbaum C."/>
            <person name="Birren B."/>
        </authorList>
    </citation>
    <scope>NUCLEOTIDE SEQUENCE [LARGE SCALE GENOMIC DNA]</scope>
    <source>
        <strain evidence="3">FAR1</strain>
    </source>
</reference>
<evidence type="ECO:0000313" key="3">
    <source>
        <dbReference type="Proteomes" id="UP000075886"/>
    </source>
</evidence>
<feature type="region of interest" description="Disordered" evidence="1">
    <location>
        <begin position="1053"/>
        <end position="1076"/>
    </location>
</feature>
<reference evidence="2" key="2">
    <citation type="submission" date="2020-05" db="UniProtKB">
        <authorList>
            <consortium name="EnsemblMetazoa"/>
        </authorList>
    </citation>
    <scope>IDENTIFICATION</scope>
    <source>
        <strain evidence="2">FAR1</strain>
    </source>
</reference>
<proteinExistence type="predicted"/>
<sequence>MRKGAGFYLPAHPIPLLAEHFRALARQLIRTFVAQNAAVSVDMVPLDHHTARVHLTLELDEIGLVFHGRTVGQRPVAALPSRQPFRDGVDHKLGVGVDNESPNALLPGEPDRERSRLYLPAVIFILQFIQFPHRVRFTTVRTKRRRTPSGTATRPTRSYPRPRRRRRSGHLLSLETLRNHAPLVVELWEQIFGIFQRLLGGVHLRLLYAVPVRARQTLAAEVHRHRVDARVRRSRALDHLVHRDVRFATVHRAQREAALLQLRLRIVPVLVHDEILQPREQTHVTEGLAVLEPLVHVERTEKRFQQIGPVLRFEVRLRVRVDGVLRHAEIVANDRLRAVVDERAAQQRQVALVVLREVPVQVLGADQLQHRVAQKLEPLVRAEREICEPDRAVRERARQQPDVVEPHPDRVLEAGERFQHLERLDVMPIAHRFLLLQRMRRIVHPDAPQRVILLEQGVRKDPIGHLDATVEQQRTHQRLETVGQCVPQLQLVAKVGPVRVQHELLQVQLLRQHGQMLVLHDRRPVRRQPALLQVREHVKQMDGGDELHHRIAEKLEPLVVRDVAVRLVLLAEPRHDADERVDAALARVHVVYLPVAVLRLPDATVREAVPRVVRIRAEVFLVRRVREGELERVAVRERVANVVLEHVQRSVEAQVARQHRDQHRMLHHVAHDAGPVERFRAHRDRNVPLHASLHAHLQQPVLLRLQLPLVLERRFRHVGDQMPELDVLPPRLLVLGITGVAELRRPDTEMHDHRMHQPVLIDRRRFWHIAHVPIELIHAHRARFHARIRHHHALHVVHVILPLVLAHVHHLLQHVGRHQWARIVEQIAQHLAHRQHLLPVVGQIAHEARQKVIAGAGAVLARPGRLHGEVDQLEQLAEEVPIEQVQLADGKVFRHLLLDVEDGVLDVEANYLARRQLTDRFVRQQRETLEQELVLIVLDDRGSFREEPSSPGYLPCRMPVRRERAEHRHSGPSFISPGSLYHRSTCNLNGCLIFAVSSSMLHSSSNSISSSDDSDEDEHLSCLWRHIFILRLRGGGLYGVCVARIRSARRINSSSNSVHSASRRGVDSTTFSETRL</sequence>
<organism evidence="2 3">
    <name type="scientific">Anopheles farauti</name>
    <dbReference type="NCBI Taxonomy" id="69004"/>
    <lineage>
        <taxon>Eukaryota</taxon>
        <taxon>Metazoa</taxon>
        <taxon>Ecdysozoa</taxon>
        <taxon>Arthropoda</taxon>
        <taxon>Hexapoda</taxon>
        <taxon>Insecta</taxon>
        <taxon>Pterygota</taxon>
        <taxon>Neoptera</taxon>
        <taxon>Endopterygota</taxon>
        <taxon>Diptera</taxon>
        <taxon>Nematocera</taxon>
        <taxon>Culicoidea</taxon>
        <taxon>Culicidae</taxon>
        <taxon>Anophelinae</taxon>
        <taxon>Anopheles</taxon>
    </lineage>
</organism>
<evidence type="ECO:0000256" key="1">
    <source>
        <dbReference type="SAM" id="MobiDB-lite"/>
    </source>
</evidence>
<dbReference type="EMBL" id="AXCN02000770">
    <property type="status" value="NOT_ANNOTATED_CDS"/>
    <property type="molecule type" value="Genomic_DNA"/>
</dbReference>